<dbReference type="SUPFAM" id="SSF55811">
    <property type="entry name" value="Nudix"/>
    <property type="match status" value="1"/>
</dbReference>
<dbReference type="InterPro" id="IPR020084">
    <property type="entry name" value="NUDIX_hydrolase_CS"/>
</dbReference>
<dbReference type="InterPro" id="IPR015797">
    <property type="entry name" value="NUDIX_hydrolase-like_dom_sf"/>
</dbReference>
<evidence type="ECO:0000313" key="6">
    <source>
        <dbReference type="Proteomes" id="UP000251213"/>
    </source>
</evidence>
<dbReference type="PRINTS" id="PR00502">
    <property type="entry name" value="NUDIXFAMILY"/>
</dbReference>
<reference evidence="5 6" key="2">
    <citation type="submission" date="2018-06" db="EMBL/GenBank/DDBJ databases">
        <authorList>
            <person name="Zhirakovskaya E."/>
        </authorList>
    </citation>
    <scope>NUCLEOTIDE SEQUENCE [LARGE SCALE GENOMIC DNA]</scope>
    <source>
        <strain evidence="5 6">FBKL4.011</strain>
    </source>
</reference>
<dbReference type="InterPro" id="IPR000086">
    <property type="entry name" value="NUDIX_hydrolase_dom"/>
</dbReference>
<evidence type="ECO:0000313" key="5">
    <source>
        <dbReference type="EMBL" id="RAL21105.1"/>
    </source>
</evidence>
<evidence type="ECO:0000256" key="1">
    <source>
        <dbReference type="ARBA" id="ARBA00005582"/>
    </source>
</evidence>
<evidence type="ECO:0000256" key="3">
    <source>
        <dbReference type="RuleBase" id="RU003476"/>
    </source>
</evidence>
<keyword evidence="6" id="KW-1185">Reference proteome</keyword>
<dbReference type="Gene3D" id="3.90.79.10">
    <property type="entry name" value="Nucleoside Triphosphate Pyrophosphohydrolase"/>
    <property type="match status" value="1"/>
</dbReference>
<proteinExistence type="inferred from homology"/>
<reference evidence="5 6" key="1">
    <citation type="submission" date="2018-06" db="EMBL/GenBank/DDBJ databases">
        <title>Thermoflavimicrobium daqus sp. nov., a thermophilic microbe isolated from Moutai-flavour Daqu.</title>
        <authorList>
            <person name="Wang X."/>
            <person name="Zhou H."/>
        </authorList>
    </citation>
    <scope>NUCLEOTIDE SEQUENCE [LARGE SCALE GENOMIC DNA]</scope>
    <source>
        <strain evidence="5 6">FBKL4.011</strain>
    </source>
</reference>
<dbReference type="CDD" id="cd02883">
    <property type="entry name" value="NUDIX_Hydrolase"/>
    <property type="match status" value="1"/>
</dbReference>
<dbReference type="EMBL" id="QJKK01000019">
    <property type="protein sequence ID" value="RAL21105.1"/>
    <property type="molecule type" value="Genomic_DNA"/>
</dbReference>
<evidence type="ECO:0000256" key="2">
    <source>
        <dbReference type="ARBA" id="ARBA00022801"/>
    </source>
</evidence>
<dbReference type="PROSITE" id="PS51462">
    <property type="entry name" value="NUDIX"/>
    <property type="match status" value="1"/>
</dbReference>
<dbReference type="OrthoDB" id="9787880at2"/>
<dbReference type="RefSeq" id="WP_113660353.1">
    <property type="nucleotide sequence ID" value="NZ_KZ845681.1"/>
</dbReference>
<dbReference type="PANTHER" id="PTHR43736">
    <property type="entry name" value="ADP-RIBOSE PYROPHOSPHATASE"/>
    <property type="match status" value="1"/>
</dbReference>
<protein>
    <submittedName>
        <fullName evidence="5">NUDIX hydrolase</fullName>
    </submittedName>
</protein>
<dbReference type="PROSITE" id="PS00893">
    <property type="entry name" value="NUDIX_BOX"/>
    <property type="match status" value="1"/>
</dbReference>
<dbReference type="GO" id="GO:0016787">
    <property type="term" value="F:hydrolase activity"/>
    <property type="evidence" value="ECO:0007669"/>
    <property type="project" value="UniProtKB-KW"/>
</dbReference>
<sequence>MRRIDVVYALIYDDHQEKILMVKNIRHNSFDFTLPGGGVEIGETLEQAVIRETKEETGFHIEVDGIVSINEAFVKAKGHHAVFFTFLGRIIGGEMKISCPDEIADIVWMDLPTADQWLKNVPNGVKSTAPYLFEGIR</sequence>
<gene>
    <name evidence="5" type="ORF">DL897_17220</name>
</gene>
<accession>A0A364K0R7</accession>
<comment type="similarity">
    <text evidence="1 3">Belongs to the Nudix hydrolase family.</text>
</comment>
<dbReference type="InterPro" id="IPR020476">
    <property type="entry name" value="Nudix_hydrolase"/>
</dbReference>
<evidence type="ECO:0000259" key="4">
    <source>
        <dbReference type="PROSITE" id="PS51462"/>
    </source>
</evidence>
<name>A0A364K0R7_9BACL</name>
<feature type="domain" description="Nudix hydrolase" evidence="4">
    <location>
        <begin position="2"/>
        <end position="134"/>
    </location>
</feature>
<keyword evidence="2 3" id="KW-0378">Hydrolase</keyword>
<dbReference type="PANTHER" id="PTHR43736:SF1">
    <property type="entry name" value="DIHYDRONEOPTERIN TRIPHOSPHATE DIPHOSPHATASE"/>
    <property type="match status" value="1"/>
</dbReference>
<dbReference type="Pfam" id="PF00293">
    <property type="entry name" value="NUDIX"/>
    <property type="match status" value="1"/>
</dbReference>
<comment type="caution">
    <text evidence="5">The sequence shown here is derived from an EMBL/GenBank/DDBJ whole genome shotgun (WGS) entry which is preliminary data.</text>
</comment>
<dbReference type="AlphaFoldDB" id="A0A364K0R7"/>
<dbReference type="Proteomes" id="UP000251213">
    <property type="component" value="Unassembled WGS sequence"/>
</dbReference>
<organism evidence="5 6">
    <name type="scientific">Thermoflavimicrobium daqui</name>
    <dbReference type="NCBI Taxonomy" id="2137476"/>
    <lineage>
        <taxon>Bacteria</taxon>
        <taxon>Bacillati</taxon>
        <taxon>Bacillota</taxon>
        <taxon>Bacilli</taxon>
        <taxon>Bacillales</taxon>
        <taxon>Thermoactinomycetaceae</taxon>
        <taxon>Thermoflavimicrobium</taxon>
    </lineage>
</organism>